<reference evidence="1 2" key="1">
    <citation type="journal article" date="2015" name="Genome Biol.">
        <title>Comparative genomics of Steinernema reveals deeply conserved gene regulatory networks.</title>
        <authorList>
            <person name="Dillman A.R."/>
            <person name="Macchietto M."/>
            <person name="Porter C.F."/>
            <person name="Rogers A."/>
            <person name="Williams B."/>
            <person name="Antoshechkin I."/>
            <person name="Lee M.M."/>
            <person name="Goodwin Z."/>
            <person name="Lu X."/>
            <person name="Lewis E.E."/>
            <person name="Goodrich-Blair H."/>
            <person name="Stock S.P."/>
            <person name="Adams B.J."/>
            <person name="Sternberg P.W."/>
            <person name="Mortazavi A."/>
        </authorList>
    </citation>
    <scope>NUCLEOTIDE SEQUENCE [LARGE SCALE GENOMIC DNA]</scope>
    <source>
        <strain evidence="1 2">ALL</strain>
    </source>
</reference>
<evidence type="ECO:0000313" key="2">
    <source>
        <dbReference type="Proteomes" id="UP000298663"/>
    </source>
</evidence>
<proteinExistence type="predicted"/>
<comment type="caution">
    <text evidence="1">The sequence shown here is derived from an EMBL/GenBank/DDBJ whole genome shotgun (WGS) entry which is preliminary data.</text>
</comment>
<keyword evidence="2" id="KW-1185">Reference proteome</keyword>
<dbReference type="EMBL" id="AZBU02000001">
    <property type="protein sequence ID" value="TMS33952.1"/>
    <property type="molecule type" value="Genomic_DNA"/>
</dbReference>
<dbReference type="AlphaFoldDB" id="A0A4U8UM12"/>
<dbReference type="Proteomes" id="UP000298663">
    <property type="component" value="Unassembled WGS sequence"/>
</dbReference>
<reference evidence="1 2" key="2">
    <citation type="journal article" date="2019" name="G3 (Bethesda)">
        <title>Hybrid Assembly of the Genome of the Entomopathogenic Nematode Steinernema carpocapsae Identifies the X-Chromosome.</title>
        <authorList>
            <person name="Serra L."/>
            <person name="Macchietto M."/>
            <person name="Macias-Munoz A."/>
            <person name="McGill C.J."/>
            <person name="Rodriguez I.M."/>
            <person name="Rodriguez B."/>
            <person name="Murad R."/>
            <person name="Mortazavi A."/>
        </authorList>
    </citation>
    <scope>NUCLEOTIDE SEQUENCE [LARGE SCALE GENOMIC DNA]</scope>
    <source>
        <strain evidence="1 2">ALL</strain>
    </source>
</reference>
<gene>
    <name evidence="1" type="ORF">L596_001630</name>
</gene>
<sequence length="73" mass="7930">MCKSAKTASALLPFLPHHGAPLTTLKRRRSDTQISQDCSHLSAYLCGNSSQGGVFVRTRGKEINLYATICSFS</sequence>
<accession>A0A4U8UM12</accession>
<organism evidence="1 2">
    <name type="scientific">Steinernema carpocapsae</name>
    <name type="common">Entomopathogenic nematode</name>
    <dbReference type="NCBI Taxonomy" id="34508"/>
    <lineage>
        <taxon>Eukaryota</taxon>
        <taxon>Metazoa</taxon>
        <taxon>Ecdysozoa</taxon>
        <taxon>Nematoda</taxon>
        <taxon>Chromadorea</taxon>
        <taxon>Rhabditida</taxon>
        <taxon>Tylenchina</taxon>
        <taxon>Panagrolaimomorpha</taxon>
        <taxon>Strongyloidoidea</taxon>
        <taxon>Steinernematidae</taxon>
        <taxon>Steinernema</taxon>
    </lineage>
</organism>
<name>A0A4U8UM12_STECR</name>
<evidence type="ECO:0000313" key="1">
    <source>
        <dbReference type="EMBL" id="TMS33952.1"/>
    </source>
</evidence>
<protein>
    <submittedName>
        <fullName evidence="1">Uncharacterized protein</fullName>
    </submittedName>
</protein>